<gene>
    <name evidence="1" type="ORF">M408DRAFT_124832</name>
</gene>
<evidence type="ECO:0000313" key="2">
    <source>
        <dbReference type="Proteomes" id="UP000054097"/>
    </source>
</evidence>
<reference evidence="1 2" key="1">
    <citation type="submission" date="2014-04" db="EMBL/GenBank/DDBJ databases">
        <authorList>
            <consortium name="DOE Joint Genome Institute"/>
            <person name="Kuo A."/>
            <person name="Zuccaro A."/>
            <person name="Kohler A."/>
            <person name="Nagy L.G."/>
            <person name="Floudas D."/>
            <person name="Copeland A."/>
            <person name="Barry K.W."/>
            <person name="Cichocki N."/>
            <person name="Veneault-Fourrey C."/>
            <person name="LaButti K."/>
            <person name="Lindquist E.A."/>
            <person name="Lipzen A."/>
            <person name="Lundell T."/>
            <person name="Morin E."/>
            <person name="Murat C."/>
            <person name="Sun H."/>
            <person name="Tunlid A."/>
            <person name="Henrissat B."/>
            <person name="Grigoriev I.V."/>
            <person name="Hibbett D.S."/>
            <person name="Martin F."/>
            <person name="Nordberg H.P."/>
            <person name="Cantor M.N."/>
            <person name="Hua S.X."/>
        </authorList>
    </citation>
    <scope>NUCLEOTIDE SEQUENCE [LARGE SCALE GENOMIC DNA]</scope>
    <source>
        <strain evidence="1 2">MAFF 305830</strain>
    </source>
</reference>
<evidence type="ECO:0000313" key="1">
    <source>
        <dbReference type="EMBL" id="KIM20651.1"/>
    </source>
</evidence>
<sequence>MCSGLCNWTACSGLDGSIHRGLKCMESKVECEQVLDDRTELLRDMYACIIKFYLFRTSEMSLERLWSTRVLLNRI</sequence>
<organism evidence="1 2">
    <name type="scientific">Serendipita vermifera MAFF 305830</name>
    <dbReference type="NCBI Taxonomy" id="933852"/>
    <lineage>
        <taxon>Eukaryota</taxon>
        <taxon>Fungi</taxon>
        <taxon>Dikarya</taxon>
        <taxon>Basidiomycota</taxon>
        <taxon>Agaricomycotina</taxon>
        <taxon>Agaricomycetes</taxon>
        <taxon>Sebacinales</taxon>
        <taxon>Serendipitaceae</taxon>
        <taxon>Serendipita</taxon>
    </lineage>
</organism>
<reference evidence="2" key="2">
    <citation type="submission" date="2015-01" db="EMBL/GenBank/DDBJ databases">
        <title>Evolutionary Origins and Diversification of the Mycorrhizal Mutualists.</title>
        <authorList>
            <consortium name="DOE Joint Genome Institute"/>
            <consortium name="Mycorrhizal Genomics Consortium"/>
            <person name="Kohler A."/>
            <person name="Kuo A."/>
            <person name="Nagy L.G."/>
            <person name="Floudas D."/>
            <person name="Copeland A."/>
            <person name="Barry K.W."/>
            <person name="Cichocki N."/>
            <person name="Veneault-Fourrey C."/>
            <person name="LaButti K."/>
            <person name="Lindquist E.A."/>
            <person name="Lipzen A."/>
            <person name="Lundell T."/>
            <person name="Morin E."/>
            <person name="Murat C."/>
            <person name="Riley R."/>
            <person name="Ohm R."/>
            <person name="Sun H."/>
            <person name="Tunlid A."/>
            <person name="Henrissat B."/>
            <person name="Grigoriev I.V."/>
            <person name="Hibbett D.S."/>
            <person name="Martin F."/>
        </authorList>
    </citation>
    <scope>NUCLEOTIDE SEQUENCE [LARGE SCALE GENOMIC DNA]</scope>
    <source>
        <strain evidence="2">MAFF 305830</strain>
    </source>
</reference>
<dbReference type="AlphaFoldDB" id="A0A0C3AN24"/>
<name>A0A0C3AN24_SERVB</name>
<dbReference type="HOGENOM" id="CLU_2672651_0_0_1"/>
<accession>A0A0C3AN24</accession>
<proteinExistence type="predicted"/>
<dbReference type="Proteomes" id="UP000054097">
    <property type="component" value="Unassembled WGS sequence"/>
</dbReference>
<protein>
    <submittedName>
        <fullName evidence="1">Uncharacterized protein</fullName>
    </submittedName>
</protein>
<dbReference type="EMBL" id="KN824415">
    <property type="protein sequence ID" value="KIM20651.1"/>
    <property type="molecule type" value="Genomic_DNA"/>
</dbReference>
<keyword evidence="2" id="KW-1185">Reference proteome</keyword>